<keyword evidence="2" id="KW-0812">Transmembrane</keyword>
<gene>
    <name evidence="3" type="ORF">C1752_10485</name>
</gene>
<evidence type="ECO:0000313" key="3">
    <source>
        <dbReference type="EMBL" id="PZD70635.1"/>
    </source>
</evidence>
<feature type="coiled-coil region" evidence="1">
    <location>
        <begin position="9"/>
        <end position="46"/>
    </location>
</feature>
<organism evidence="3 4">
    <name type="scientific">Acaryochloris thomasi RCC1774</name>
    <dbReference type="NCBI Taxonomy" id="1764569"/>
    <lineage>
        <taxon>Bacteria</taxon>
        <taxon>Bacillati</taxon>
        <taxon>Cyanobacteriota</taxon>
        <taxon>Cyanophyceae</taxon>
        <taxon>Acaryochloridales</taxon>
        <taxon>Acaryochloridaceae</taxon>
        <taxon>Acaryochloris</taxon>
        <taxon>Acaryochloris thomasi</taxon>
    </lineage>
</organism>
<dbReference type="EMBL" id="PQWO01000032">
    <property type="protein sequence ID" value="PZD70635.1"/>
    <property type="molecule type" value="Genomic_DNA"/>
</dbReference>
<dbReference type="RefSeq" id="WP_110988871.1">
    <property type="nucleotide sequence ID" value="NZ_CAWNWM010000032.1"/>
</dbReference>
<dbReference type="Proteomes" id="UP000248857">
    <property type="component" value="Unassembled WGS sequence"/>
</dbReference>
<comment type="caution">
    <text evidence="3">The sequence shown here is derived from an EMBL/GenBank/DDBJ whole genome shotgun (WGS) entry which is preliminary data.</text>
</comment>
<keyword evidence="2" id="KW-1133">Transmembrane helix</keyword>
<feature type="transmembrane region" description="Helical" evidence="2">
    <location>
        <begin position="56"/>
        <end position="80"/>
    </location>
</feature>
<keyword evidence="4" id="KW-1185">Reference proteome</keyword>
<evidence type="ECO:0000256" key="2">
    <source>
        <dbReference type="SAM" id="Phobius"/>
    </source>
</evidence>
<keyword evidence="1" id="KW-0175">Coiled coil</keyword>
<name>A0A2W1JG67_9CYAN</name>
<keyword evidence="2" id="KW-0472">Membrane</keyword>
<dbReference type="AlphaFoldDB" id="A0A2W1JG67"/>
<proteinExistence type="predicted"/>
<accession>A0A2W1JG67</accession>
<reference evidence="3 4" key="1">
    <citation type="journal article" date="2018" name="Sci. Rep.">
        <title>A novel species of the marine cyanobacterium Acaryochloris with a unique pigment content and lifestyle.</title>
        <authorList>
            <person name="Partensky F."/>
            <person name="Six C."/>
            <person name="Ratin M."/>
            <person name="Garczarek L."/>
            <person name="Vaulot D."/>
            <person name="Probert I."/>
            <person name="Calteau A."/>
            <person name="Gourvil P."/>
            <person name="Marie D."/>
            <person name="Grebert T."/>
            <person name="Bouchier C."/>
            <person name="Le Panse S."/>
            <person name="Gachenot M."/>
            <person name="Rodriguez F."/>
            <person name="Garrido J.L."/>
        </authorList>
    </citation>
    <scope>NUCLEOTIDE SEQUENCE [LARGE SCALE GENOMIC DNA]</scope>
    <source>
        <strain evidence="3 4">RCC1774</strain>
    </source>
</reference>
<protein>
    <submittedName>
        <fullName evidence="3">Uncharacterized protein</fullName>
    </submittedName>
</protein>
<sequence length="86" mass="9638">MTASTPNDNSTEQQLLAKLEVISKQLEQNKKQLKQNQQQFELFEQRSKWDDRAWRVIQFAGGASITLSVAASLGLLFLIARVAFGG</sequence>
<evidence type="ECO:0000313" key="4">
    <source>
        <dbReference type="Proteomes" id="UP000248857"/>
    </source>
</evidence>
<evidence type="ECO:0000256" key="1">
    <source>
        <dbReference type="SAM" id="Coils"/>
    </source>
</evidence>